<dbReference type="InterPro" id="IPR023347">
    <property type="entry name" value="Lysozyme_dom_sf"/>
</dbReference>
<dbReference type="GO" id="GO:0031640">
    <property type="term" value="P:killing of cells of another organism"/>
    <property type="evidence" value="ECO:0007669"/>
    <property type="project" value="UniProtKB-KW"/>
</dbReference>
<dbReference type="EC" id="3.2.1.17" evidence="4"/>
<reference evidence="7 8" key="1">
    <citation type="submission" date="2020-08" db="EMBL/GenBank/DDBJ databases">
        <title>Genomic Encyclopedia of Type Strains, Phase IV (KMG-IV): sequencing the most valuable type-strain genomes for metagenomic binning, comparative biology and taxonomic classification.</title>
        <authorList>
            <person name="Goeker M."/>
        </authorList>
    </citation>
    <scope>NUCLEOTIDE SEQUENCE [LARGE SCALE GENOMIC DNA]</scope>
    <source>
        <strain evidence="7 8">DSM 103737</strain>
    </source>
</reference>
<dbReference type="InterPro" id="IPR036366">
    <property type="entry name" value="PGBDSf"/>
</dbReference>
<dbReference type="Proteomes" id="UP000577362">
    <property type="component" value="Unassembled WGS sequence"/>
</dbReference>
<evidence type="ECO:0000313" key="7">
    <source>
        <dbReference type="EMBL" id="MBB4018216.1"/>
    </source>
</evidence>
<evidence type="ECO:0000259" key="6">
    <source>
        <dbReference type="Pfam" id="PF01471"/>
    </source>
</evidence>
<dbReference type="InterPro" id="IPR036365">
    <property type="entry name" value="PGBD-like_sf"/>
</dbReference>
<keyword evidence="4 7" id="KW-0326">Glycosidase</keyword>
<dbReference type="InterPro" id="IPR051018">
    <property type="entry name" value="Bacteriophage_GH24"/>
</dbReference>
<dbReference type="Gene3D" id="1.10.530.40">
    <property type="match status" value="1"/>
</dbReference>
<dbReference type="InterPro" id="IPR033907">
    <property type="entry name" value="Endolysin_autolysin"/>
</dbReference>
<comment type="caution">
    <text evidence="7">The sequence shown here is derived from an EMBL/GenBank/DDBJ whole genome shotgun (WGS) entry which is preliminary data.</text>
</comment>
<dbReference type="GO" id="GO:0042742">
    <property type="term" value="P:defense response to bacterium"/>
    <property type="evidence" value="ECO:0007669"/>
    <property type="project" value="UniProtKB-KW"/>
</dbReference>
<comment type="catalytic activity">
    <reaction evidence="4">
        <text>Hydrolysis of (1-&gt;4)-beta-linkages between N-acetylmuramic acid and N-acetyl-D-glucosamine residues in a peptidoglycan and between N-acetyl-D-glucosamine residues in chitodextrins.</text>
        <dbReference type="EC" id="3.2.1.17"/>
    </reaction>
</comment>
<dbReference type="Pfam" id="PF00959">
    <property type="entry name" value="Phage_lysozyme"/>
    <property type="match status" value="1"/>
</dbReference>
<keyword evidence="4 7" id="KW-0378">Hydrolase</keyword>
<feature type="transmembrane region" description="Helical" evidence="5">
    <location>
        <begin position="275"/>
        <end position="298"/>
    </location>
</feature>
<dbReference type="PANTHER" id="PTHR38107:SF3">
    <property type="entry name" value="LYSOZYME RRRD-RELATED"/>
    <property type="match status" value="1"/>
</dbReference>
<dbReference type="Gene3D" id="1.10.101.10">
    <property type="entry name" value="PGBD-like superfamily/PGBD"/>
    <property type="match status" value="1"/>
</dbReference>
<dbReference type="GO" id="GO:0016998">
    <property type="term" value="P:cell wall macromolecule catabolic process"/>
    <property type="evidence" value="ECO:0007669"/>
    <property type="project" value="InterPro"/>
</dbReference>
<dbReference type="AlphaFoldDB" id="A0A840C5M4"/>
<keyword evidence="1 4" id="KW-0929">Antimicrobial</keyword>
<dbReference type="CDD" id="cd00737">
    <property type="entry name" value="lyz_endolysin_autolysin"/>
    <property type="match status" value="1"/>
</dbReference>
<keyword evidence="8" id="KW-1185">Reference proteome</keyword>
<keyword evidence="5" id="KW-0472">Membrane</keyword>
<evidence type="ECO:0000256" key="4">
    <source>
        <dbReference type="RuleBase" id="RU003788"/>
    </source>
</evidence>
<dbReference type="EMBL" id="JACIEN010000003">
    <property type="protein sequence ID" value="MBB4018216.1"/>
    <property type="molecule type" value="Genomic_DNA"/>
</dbReference>
<feature type="domain" description="Peptidoglycan binding-like" evidence="6">
    <location>
        <begin position="187"/>
        <end position="233"/>
    </location>
</feature>
<keyword evidence="5" id="KW-0812">Transmembrane</keyword>
<keyword evidence="2 4" id="KW-0081">Bacteriolytic enzyme</keyword>
<dbReference type="InterPro" id="IPR002196">
    <property type="entry name" value="Glyco_hydro_24"/>
</dbReference>
<evidence type="ECO:0000313" key="8">
    <source>
        <dbReference type="Proteomes" id="UP000577362"/>
    </source>
</evidence>
<organism evidence="7 8">
    <name type="scientific">Chelatococcus caeni</name>
    <dbReference type="NCBI Taxonomy" id="1348468"/>
    <lineage>
        <taxon>Bacteria</taxon>
        <taxon>Pseudomonadati</taxon>
        <taxon>Pseudomonadota</taxon>
        <taxon>Alphaproteobacteria</taxon>
        <taxon>Hyphomicrobiales</taxon>
        <taxon>Chelatococcaceae</taxon>
        <taxon>Chelatococcus</taxon>
    </lineage>
</organism>
<proteinExistence type="inferred from homology"/>
<protein>
    <recommendedName>
        <fullName evidence="4">Lysozyme</fullName>
        <ecNumber evidence="4">3.2.1.17</ecNumber>
    </recommendedName>
</protein>
<dbReference type="GO" id="GO:0003796">
    <property type="term" value="F:lysozyme activity"/>
    <property type="evidence" value="ECO:0007669"/>
    <property type="project" value="UniProtKB-EC"/>
</dbReference>
<keyword evidence="5" id="KW-1133">Transmembrane helix</keyword>
<dbReference type="GO" id="GO:0009253">
    <property type="term" value="P:peptidoglycan catabolic process"/>
    <property type="evidence" value="ECO:0007669"/>
    <property type="project" value="InterPro"/>
</dbReference>
<gene>
    <name evidence="7" type="ORF">GGR16_003250</name>
</gene>
<accession>A0A840C5M4</accession>
<dbReference type="PANTHER" id="PTHR38107">
    <property type="match status" value="1"/>
</dbReference>
<dbReference type="SUPFAM" id="SSF53955">
    <property type="entry name" value="Lysozyme-like"/>
    <property type="match status" value="1"/>
</dbReference>
<sequence>MQTLSNYSTSERGLADLKVEEGDVLKAYRDIAGVWTIGAGLTAASGVVKPHAGMVITAAESDRLTRLALARNYEPRVRKAVAKGVVPHNQAAFDGAVHFDWNTGRIHNATWVKLFNAGKLTEAEASLKTWNKAGGRVVAGLQNRRRREADKIFRGKYHSDAKATLSAKPGAWAVFVVAVDDAQKGAVREELEKLGYAVGPHKGEIAADAVRSFQRDRDLTVDGKIGRATLSALQRDIDARAKAKAQTATAAGGGALAGGSDVAPDAVSTVIDPALAGQIGLIVAAAGIAVLAILAYRYRDVVATRVQRRLPRLAAWLRSF</sequence>
<keyword evidence="3" id="KW-1035">Host cytoplasm</keyword>
<evidence type="ECO:0000256" key="5">
    <source>
        <dbReference type="SAM" id="Phobius"/>
    </source>
</evidence>
<dbReference type="InterPro" id="IPR002477">
    <property type="entry name" value="Peptidoglycan-bd-like"/>
</dbReference>
<comment type="similarity">
    <text evidence="4">Belongs to the glycosyl hydrolase 24 family.</text>
</comment>
<name>A0A840C5M4_9HYPH</name>
<evidence type="ECO:0000256" key="1">
    <source>
        <dbReference type="ARBA" id="ARBA00022529"/>
    </source>
</evidence>
<dbReference type="Pfam" id="PF01471">
    <property type="entry name" value="PG_binding_1"/>
    <property type="match status" value="1"/>
</dbReference>
<evidence type="ECO:0000256" key="3">
    <source>
        <dbReference type="ARBA" id="ARBA00023200"/>
    </source>
</evidence>
<evidence type="ECO:0000256" key="2">
    <source>
        <dbReference type="ARBA" id="ARBA00022638"/>
    </source>
</evidence>
<dbReference type="SUPFAM" id="SSF47090">
    <property type="entry name" value="PGBD-like"/>
    <property type="match status" value="1"/>
</dbReference>
<dbReference type="RefSeq" id="WP_183317211.1">
    <property type="nucleotide sequence ID" value="NZ_JACIEN010000003.1"/>
</dbReference>
<dbReference type="InterPro" id="IPR023346">
    <property type="entry name" value="Lysozyme-like_dom_sf"/>
</dbReference>